<reference evidence="1" key="1">
    <citation type="submission" date="2025-08" db="UniProtKB">
        <authorList>
            <consortium name="Ensembl"/>
        </authorList>
    </citation>
    <scope>IDENTIFICATION</scope>
</reference>
<dbReference type="GO" id="GO:0031175">
    <property type="term" value="P:neuron projection development"/>
    <property type="evidence" value="ECO:0007669"/>
    <property type="project" value="InterPro"/>
</dbReference>
<dbReference type="GO" id="GO:0030507">
    <property type="term" value="F:spectrin binding"/>
    <property type="evidence" value="ECO:0007669"/>
    <property type="project" value="InterPro"/>
</dbReference>
<protein>
    <submittedName>
        <fullName evidence="1">Uncharacterized protein</fullName>
    </submittedName>
</protein>
<accession>A0A8C5CC15</accession>
<reference evidence="1" key="2">
    <citation type="submission" date="2025-09" db="UniProtKB">
        <authorList>
            <consortium name="Ensembl"/>
        </authorList>
    </citation>
    <scope>IDENTIFICATION</scope>
</reference>
<dbReference type="InterPro" id="IPR031372">
    <property type="entry name" value="CAMSAP_CC1"/>
</dbReference>
<sequence length="82" mass="9345">MQLVEQQRAIEGQKKKMETVFTQQRLELGKAAFLNVIKKGGGKKFKFVNLFICGLCRRKLPQPEQFVLSCVGQNIDYSYGSC</sequence>
<organism evidence="1 2">
    <name type="scientific">Gadus morhua</name>
    <name type="common">Atlantic cod</name>
    <dbReference type="NCBI Taxonomy" id="8049"/>
    <lineage>
        <taxon>Eukaryota</taxon>
        <taxon>Metazoa</taxon>
        <taxon>Chordata</taxon>
        <taxon>Craniata</taxon>
        <taxon>Vertebrata</taxon>
        <taxon>Euteleostomi</taxon>
        <taxon>Actinopterygii</taxon>
        <taxon>Neopterygii</taxon>
        <taxon>Teleostei</taxon>
        <taxon>Neoteleostei</taxon>
        <taxon>Acanthomorphata</taxon>
        <taxon>Zeiogadaria</taxon>
        <taxon>Gadariae</taxon>
        <taxon>Gadiformes</taxon>
        <taxon>Gadoidei</taxon>
        <taxon>Gadidae</taxon>
        <taxon>Gadus</taxon>
    </lineage>
</organism>
<dbReference type="Proteomes" id="UP000694546">
    <property type="component" value="Chromosome 19"/>
</dbReference>
<dbReference type="GeneTree" id="ENSGT00940000177433"/>
<dbReference type="Pfam" id="PF17095">
    <property type="entry name" value="CAMSAP_CC1"/>
    <property type="match status" value="1"/>
</dbReference>
<evidence type="ECO:0000313" key="2">
    <source>
        <dbReference type="Proteomes" id="UP000694546"/>
    </source>
</evidence>
<name>A0A8C5CC15_GADMO</name>
<dbReference type="GO" id="GO:0005516">
    <property type="term" value="F:calmodulin binding"/>
    <property type="evidence" value="ECO:0007669"/>
    <property type="project" value="InterPro"/>
</dbReference>
<dbReference type="Ensembl" id="ENSGMOT00000036735.1">
    <property type="protein sequence ID" value="ENSGMOP00000056220.1"/>
    <property type="gene ID" value="ENSGMOG00000029706.1"/>
</dbReference>
<keyword evidence="2" id="KW-1185">Reference proteome</keyword>
<evidence type="ECO:0000313" key="1">
    <source>
        <dbReference type="Ensembl" id="ENSGMOP00000056220.1"/>
    </source>
</evidence>
<proteinExistence type="predicted"/>
<dbReference type="AlphaFoldDB" id="A0A8C5CC15"/>